<dbReference type="GO" id="GO:0050897">
    <property type="term" value="F:cobalt ion binding"/>
    <property type="evidence" value="ECO:0007669"/>
    <property type="project" value="TreeGrafter"/>
</dbReference>
<dbReference type="GO" id="GO:1990169">
    <property type="term" value="P:stress response to copper ion"/>
    <property type="evidence" value="ECO:0007669"/>
    <property type="project" value="TreeGrafter"/>
</dbReference>
<keyword evidence="1" id="KW-0742">SOS response</keyword>
<dbReference type="SUPFAM" id="SSF46600">
    <property type="entry name" value="C-terminal UvrC-binding domain of UvrB"/>
    <property type="match status" value="1"/>
</dbReference>
<sequence>MGTRLNFRDSARRVDMKQCSVCAKPAVYHVTVLKEGDVKELHFCEQHFHEYMNKPDGATPEEAFIDSLLPESELDQQLAEADQVRCPNCGISYREFRESGRFGCPHDYTAFRERLLPLLENIHNAKQHRGKIPRRSPLDTEQQFRLIQLRKDLSEAVEAEDYEQAAQLRDEIQSLEEELRNAK</sequence>
<dbReference type="Gene3D" id="4.10.860.10">
    <property type="entry name" value="UVR domain"/>
    <property type="match status" value="1"/>
</dbReference>
<evidence type="ECO:0000259" key="2">
    <source>
        <dbReference type="PROSITE" id="PS50151"/>
    </source>
</evidence>
<dbReference type="GO" id="GO:0009432">
    <property type="term" value="P:SOS response"/>
    <property type="evidence" value="ECO:0007669"/>
    <property type="project" value="UniProtKB-KW"/>
</dbReference>
<evidence type="ECO:0000256" key="1">
    <source>
        <dbReference type="ARBA" id="ARBA00023236"/>
    </source>
</evidence>
<accession>F0SM32</accession>
<dbReference type="PROSITE" id="PS50151">
    <property type="entry name" value="UVR"/>
    <property type="match status" value="1"/>
</dbReference>
<dbReference type="eggNOG" id="COG3880">
    <property type="taxonomic scope" value="Bacteria"/>
</dbReference>
<reference evidence="4" key="1">
    <citation type="submission" date="2011-02" db="EMBL/GenBank/DDBJ databases">
        <title>The complete genome of Planctomyces brasiliensis DSM 5305.</title>
        <authorList>
            <person name="Lucas S."/>
            <person name="Copeland A."/>
            <person name="Lapidus A."/>
            <person name="Bruce D."/>
            <person name="Goodwin L."/>
            <person name="Pitluck S."/>
            <person name="Kyrpides N."/>
            <person name="Mavromatis K."/>
            <person name="Pagani I."/>
            <person name="Ivanova N."/>
            <person name="Ovchinnikova G."/>
            <person name="Lu M."/>
            <person name="Detter J.C."/>
            <person name="Han C."/>
            <person name="Land M."/>
            <person name="Hauser L."/>
            <person name="Markowitz V."/>
            <person name="Cheng J.-F."/>
            <person name="Hugenholtz P."/>
            <person name="Woyke T."/>
            <person name="Wu D."/>
            <person name="Tindall B."/>
            <person name="Pomrenke H.G."/>
            <person name="Brambilla E."/>
            <person name="Klenk H.-P."/>
            <person name="Eisen J.A."/>
        </authorList>
    </citation>
    <scope>NUCLEOTIDE SEQUENCE [LARGE SCALE GENOMIC DNA]</scope>
    <source>
        <strain evidence="4">ATCC 49424 / DSM 5305 / JCM 21570 / NBRC 103401 / IFAM 1448</strain>
    </source>
</reference>
<dbReference type="GO" id="GO:0005507">
    <property type="term" value="F:copper ion binding"/>
    <property type="evidence" value="ECO:0007669"/>
    <property type="project" value="TreeGrafter"/>
</dbReference>
<dbReference type="PANTHER" id="PTHR38430">
    <property type="entry name" value="PROTEIN-ARGININE KINASE ACTIVATOR PROTEIN"/>
    <property type="match status" value="1"/>
</dbReference>
<proteinExistence type="predicted"/>
<dbReference type="GO" id="GO:0008270">
    <property type="term" value="F:zinc ion binding"/>
    <property type="evidence" value="ECO:0007669"/>
    <property type="project" value="TreeGrafter"/>
</dbReference>
<dbReference type="KEGG" id="pbs:Plabr_3390"/>
<name>F0SM32_RUBBR</name>
<dbReference type="GO" id="GO:0046870">
    <property type="term" value="F:cadmium ion binding"/>
    <property type="evidence" value="ECO:0007669"/>
    <property type="project" value="TreeGrafter"/>
</dbReference>
<dbReference type="InterPro" id="IPR036876">
    <property type="entry name" value="UVR_dom_sf"/>
</dbReference>
<keyword evidence="1" id="KW-0227">DNA damage</keyword>
<evidence type="ECO:0000313" key="4">
    <source>
        <dbReference type="Proteomes" id="UP000006860"/>
    </source>
</evidence>
<dbReference type="EMBL" id="CP002546">
    <property type="protein sequence ID" value="ADY60987.1"/>
    <property type="molecule type" value="Genomic_DNA"/>
</dbReference>
<dbReference type="HOGENOM" id="CLU_102553_1_0_0"/>
<dbReference type="STRING" id="756272.Plabr_3390"/>
<dbReference type="InterPro" id="IPR025542">
    <property type="entry name" value="YacH"/>
</dbReference>
<dbReference type="AlphaFoldDB" id="F0SM32"/>
<dbReference type="PANTHER" id="PTHR38430:SF1">
    <property type="entry name" value="PROTEIN-ARGININE KINASE ACTIVATOR PROTEIN"/>
    <property type="match status" value="1"/>
</dbReference>
<protein>
    <submittedName>
        <fullName evidence="3">UvrB/UvrC protein</fullName>
    </submittedName>
</protein>
<dbReference type="PIRSF" id="PIRSF015034">
    <property type="entry name" value="YacH"/>
    <property type="match status" value="1"/>
</dbReference>
<keyword evidence="4" id="KW-1185">Reference proteome</keyword>
<dbReference type="InterPro" id="IPR001943">
    <property type="entry name" value="UVR_dom"/>
</dbReference>
<dbReference type="Proteomes" id="UP000006860">
    <property type="component" value="Chromosome"/>
</dbReference>
<gene>
    <name evidence="3" type="ordered locus">Plabr_3390</name>
</gene>
<dbReference type="Pfam" id="PF02151">
    <property type="entry name" value="UVR"/>
    <property type="match status" value="1"/>
</dbReference>
<evidence type="ECO:0000313" key="3">
    <source>
        <dbReference type="EMBL" id="ADY60987.1"/>
    </source>
</evidence>
<organism evidence="3 4">
    <name type="scientific">Rubinisphaera brasiliensis (strain ATCC 49424 / DSM 5305 / JCM 21570 / IAM 15109 / NBRC 103401 / IFAM 1448)</name>
    <name type="common">Planctomyces brasiliensis</name>
    <dbReference type="NCBI Taxonomy" id="756272"/>
    <lineage>
        <taxon>Bacteria</taxon>
        <taxon>Pseudomonadati</taxon>
        <taxon>Planctomycetota</taxon>
        <taxon>Planctomycetia</taxon>
        <taxon>Planctomycetales</taxon>
        <taxon>Planctomycetaceae</taxon>
        <taxon>Rubinisphaera</taxon>
    </lineage>
</organism>
<feature type="domain" description="UVR" evidence="2">
    <location>
        <begin position="143"/>
        <end position="178"/>
    </location>
</feature>
<dbReference type="GO" id="GO:1990170">
    <property type="term" value="P:stress response to cadmium ion"/>
    <property type="evidence" value="ECO:0007669"/>
    <property type="project" value="TreeGrafter"/>
</dbReference>